<feature type="compositionally biased region" description="Acidic residues" evidence="1">
    <location>
        <begin position="46"/>
        <end position="67"/>
    </location>
</feature>
<dbReference type="RefSeq" id="WP_124193703.1">
    <property type="nucleotide sequence ID" value="NZ_REGA01000001.1"/>
</dbReference>
<reference evidence="2 3" key="1">
    <citation type="submission" date="2018-10" db="EMBL/GenBank/DDBJ databases">
        <title>Natrarchaeobius chitinivorans gen. nov., sp. nov., and Natrarchaeobius haloalkaliphilus sp. nov., alkaliphilic, chitin-utilizing haloarchaea from hypersaline alkaline lakes.</title>
        <authorList>
            <person name="Sorokin D.Y."/>
            <person name="Elcheninov A.G."/>
            <person name="Kostrikina N.A."/>
            <person name="Bale N.J."/>
            <person name="Sinninghe Damste J.S."/>
            <person name="Khijniak T.V."/>
            <person name="Kublanov I.V."/>
            <person name="Toshchakov S.V."/>
        </authorList>
    </citation>
    <scope>NUCLEOTIDE SEQUENCE [LARGE SCALE GENOMIC DNA]</scope>
    <source>
        <strain evidence="2 3">AArcht4T</strain>
    </source>
</reference>
<dbReference type="InterPro" id="IPR011050">
    <property type="entry name" value="Pectin_lyase_fold/virulence"/>
</dbReference>
<comment type="caution">
    <text evidence="2">The sequence shown here is derived from an EMBL/GenBank/DDBJ whole genome shotgun (WGS) entry which is preliminary data.</text>
</comment>
<evidence type="ECO:0000313" key="3">
    <source>
        <dbReference type="Proteomes" id="UP000282323"/>
    </source>
</evidence>
<feature type="region of interest" description="Disordered" evidence="1">
    <location>
        <begin position="410"/>
        <end position="429"/>
    </location>
</feature>
<dbReference type="SUPFAM" id="SSF51126">
    <property type="entry name" value="Pectin lyase-like"/>
    <property type="match status" value="1"/>
</dbReference>
<dbReference type="AlphaFoldDB" id="A0A3N6PHU2"/>
<dbReference type="EMBL" id="REGA01000001">
    <property type="protein sequence ID" value="RQG97725.1"/>
    <property type="molecule type" value="Genomic_DNA"/>
</dbReference>
<gene>
    <name evidence="2" type="ORF">EA473_00450</name>
</gene>
<name>A0A3N6PHU2_NATCH</name>
<keyword evidence="3" id="KW-1185">Reference proteome</keyword>
<evidence type="ECO:0008006" key="4">
    <source>
        <dbReference type="Google" id="ProtNLM"/>
    </source>
</evidence>
<feature type="region of interest" description="Disordered" evidence="1">
    <location>
        <begin position="96"/>
        <end position="118"/>
    </location>
</feature>
<feature type="region of interest" description="Disordered" evidence="1">
    <location>
        <begin position="31"/>
        <end position="76"/>
    </location>
</feature>
<dbReference type="OrthoDB" id="204363at2157"/>
<sequence>MGDQLDSDGCRRRTFLVGSGIAAVGFAGCLDDESQQTSGNGNGSDDGNDDGADEEEEDDEEEDDELAPPDPDFVVGSSAEADYETLQDAYDSLESGDVIGLEPGKHTVQPEVESDDVEGESLTKTYTYVGGSSEETVIEILTPEARSFTVRGILHFLPEDGAPGFWNATLEVPEDVEYTRLEDVDAYDDEQIDANYCTIHGTIGGPTTAHETEFNDDLSHELSATDCRFYGEVTGPSITARRSQFYDDVKSRSGWILDSSIEGTVNLNGLLLRRCDVNQGINVTGSGTVEDCVVDSKPDSSLAIDIRSEYSAVVTGSEINGSVRSNQDGSYIDRFELNRFEADTSYIIDGAPATDIYLNAFVGGDVRITTDSGDLASFPAEELTMYDPERELGNYYSEWDAVDEADDGILGTRTLPGEDGTMDRYPLANSDVEAYAKAAEEDEEDDD</sequence>
<dbReference type="InterPro" id="IPR012334">
    <property type="entry name" value="Pectin_lyas_fold"/>
</dbReference>
<evidence type="ECO:0000256" key="1">
    <source>
        <dbReference type="SAM" id="MobiDB-lite"/>
    </source>
</evidence>
<accession>A0A3N6PHU2</accession>
<dbReference type="Gene3D" id="2.160.20.10">
    <property type="entry name" value="Single-stranded right-handed beta-helix, Pectin lyase-like"/>
    <property type="match status" value="1"/>
</dbReference>
<organism evidence="2 3">
    <name type="scientific">Natrarchaeobius chitinivorans</name>
    <dbReference type="NCBI Taxonomy" id="1679083"/>
    <lineage>
        <taxon>Archaea</taxon>
        <taxon>Methanobacteriati</taxon>
        <taxon>Methanobacteriota</taxon>
        <taxon>Stenosarchaea group</taxon>
        <taxon>Halobacteria</taxon>
        <taxon>Halobacteriales</taxon>
        <taxon>Natrialbaceae</taxon>
        <taxon>Natrarchaeobius</taxon>
    </lineage>
</organism>
<evidence type="ECO:0000313" key="2">
    <source>
        <dbReference type="EMBL" id="RQG97725.1"/>
    </source>
</evidence>
<dbReference type="Proteomes" id="UP000282323">
    <property type="component" value="Unassembled WGS sequence"/>
</dbReference>
<protein>
    <recommendedName>
        <fullName evidence="4">Right-handed parallel beta-helix repeat-containing protein</fullName>
    </recommendedName>
</protein>
<proteinExistence type="predicted"/>